<organism evidence="2 3">
    <name type="scientific">Solanum verrucosum</name>
    <dbReference type="NCBI Taxonomy" id="315347"/>
    <lineage>
        <taxon>Eukaryota</taxon>
        <taxon>Viridiplantae</taxon>
        <taxon>Streptophyta</taxon>
        <taxon>Embryophyta</taxon>
        <taxon>Tracheophyta</taxon>
        <taxon>Spermatophyta</taxon>
        <taxon>Magnoliopsida</taxon>
        <taxon>eudicotyledons</taxon>
        <taxon>Gunneridae</taxon>
        <taxon>Pentapetalae</taxon>
        <taxon>asterids</taxon>
        <taxon>lamiids</taxon>
        <taxon>Solanales</taxon>
        <taxon>Solanaceae</taxon>
        <taxon>Solanoideae</taxon>
        <taxon>Solaneae</taxon>
        <taxon>Solanum</taxon>
    </lineage>
</organism>
<feature type="domain" description="DUF4283" evidence="1">
    <location>
        <begin position="93"/>
        <end position="150"/>
    </location>
</feature>
<dbReference type="Proteomes" id="UP001234989">
    <property type="component" value="Chromosome 1"/>
</dbReference>
<dbReference type="PANTHER" id="PTHR33233:SF17">
    <property type="entry name" value="DUF4283 DOMAIN-CONTAINING PROTEIN"/>
    <property type="match status" value="1"/>
</dbReference>
<dbReference type="Pfam" id="PF14111">
    <property type="entry name" value="DUF4283"/>
    <property type="match status" value="1"/>
</dbReference>
<evidence type="ECO:0000313" key="3">
    <source>
        <dbReference type="Proteomes" id="UP001234989"/>
    </source>
</evidence>
<dbReference type="InterPro" id="IPR025558">
    <property type="entry name" value="DUF4283"/>
</dbReference>
<dbReference type="EMBL" id="CP133612">
    <property type="protein sequence ID" value="WMV07774.1"/>
    <property type="molecule type" value="Genomic_DNA"/>
</dbReference>
<gene>
    <name evidence="2" type="ORF">MTR67_001159</name>
</gene>
<accession>A0AAF0PTQ5</accession>
<reference evidence="2" key="1">
    <citation type="submission" date="2023-08" db="EMBL/GenBank/DDBJ databases">
        <title>A de novo genome assembly of Solanum verrucosum Schlechtendal, a Mexican diploid species geographically isolated from the other diploid A-genome species in potato relatives.</title>
        <authorList>
            <person name="Hosaka K."/>
        </authorList>
    </citation>
    <scope>NUCLEOTIDE SEQUENCE</scope>
    <source>
        <tissue evidence="2">Young leaves</tissue>
    </source>
</reference>
<dbReference type="AlphaFoldDB" id="A0AAF0PTQ5"/>
<evidence type="ECO:0000313" key="2">
    <source>
        <dbReference type="EMBL" id="WMV07774.1"/>
    </source>
</evidence>
<name>A0AAF0PTQ5_SOLVR</name>
<protein>
    <recommendedName>
        <fullName evidence="1">DUF4283 domain-containing protein</fullName>
    </recommendedName>
</protein>
<sequence>MAKLRSTPPNQNLVIPAIRIPQKLPPLTLGSFFPPEFDVILEKEKDSSSEDEIQTIKAGSQEPAIRRLQFSDAKTSTHPTTDVAPKRDNRSDAKIWHFVLMPKILLHDEGYYIFKFKSEEDKENVINFGPYYFSNRPLILKPWVLDFEFDKEILSVVLIWVKFLGLQVGYWSIESLSEIASAVGRPMHTDLVTTNVEKISYARILIEVDVSQPLMKEENGVNVTNEPANIKEPKTRQIKKAQHTKMVWQVVVRKGNNSRDDVGIQQQCSHENEVQELSKDEQLVIVVNDQKYNLVHRREDDLLMYCRADFISVKLLNEAFMRFSKALGLQANLEKSSLYITRVANHTKEELLKEIGYVVEKITAKVTCWSIKLLSYAGRLQLIKSVLFGVQAYWSQIFLIPKKVIKNREQICRTFLWTRSVTVSKKALVSWETVCKPHAAGGINIMDLCLWNRAAILKQLWNIARSKECLWI</sequence>
<keyword evidence="3" id="KW-1185">Reference proteome</keyword>
<dbReference type="PANTHER" id="PTHR33233">
    <property type="entry name" value="ENDONUCLEASE/EXONUCLEASE/PHOSPHATASE"/>
    <property type="match status" value="1"/>
</dbReference>
<evidence type="ECO:0000259" key="1">
    <source>
        <dbReference type="Pfam" id="PF14111"/>
    </source>
</evidence>
<proteinExistence type="predicted"/>